<reference evidence="1" key="1">
    <citation type="journal article" date="2012" name="Science">
        <title>Fermentation, hydrogen, and sulfur metabolism in multiple uncultivated bacterial phyla.</title>
        <authorList>
            <person name="Wrighton K.C."/>
            <person name="Thomas B.C."/>
            <person name="Sharon I."/>
            <person name="Miller C.S."/>
            <person name="Castelle C.J."/>
            <person name="VerBerkmoes N.C."/>
            <person name="Wilkins M.J."/>
            <person name="Hettich R.L."/>
            <person name="Lipton M.S."/>
            <person name="Williams K.H."/>
            <person name="Long P.E."/>
            <person name="Banfield J.F."/>
        </authorList>
    </citation>
    <scope>NUCLEOTIDE SEQUENCE [LARGE SCALE GENOMIC DNA]</scope>
</reference>
<evidence type="ECO:0000313" key="1">
    <source>
        <dbReference type="EMBL" id="EKE28016.1"/>
    </source>
</evidence>
<dbReference type="InterPro" id="IPR045584">
    <property type="entry name" value="Pilin-like"/>
</dbReference>
<dbReference type="SUPFAM" id="SSF54523">
    <property type="entry name" value="Pili subunits"/>
    <property type="match status" value="1"/>
</dbReference>
<dbReference type="NCBIfam" id="TIGR02532">
    <property type="entry name" value="IV_pilin_GFxxxE"/>
    <property type="match status" value="1"/>
</dbReference>
<sequence>MHSELRTKNLESRPDSWKLDYETFNSQKGSFDISGLRNPLSLSAGRQGWRYPKTALNSKTSVLNPRAFTLVELIVVIVILAILATIAFLSFSSQSASARDSTRLADLSNISKWLWVFQATAWTYLLPDGPITVTAWTWYIIYQWAAWSRLLSILHSSDAKDALDGNYYSYSLDSTKTHYTIWAFLENPPISFRLNPLDLSFPLSNALDYSKRYAFIKWDPVWILVESWTNTPIEQTVASWTIIDLYSTSKQLNLNLSKTNTVVWTWLIVWVIQTAQNWNYSSSAPANCPIWFVSVPWNQEFNQPGFCVMKYEAKALNWIINSWFNWHSYSWTDVVVSNPQDVSIVNVTQPQAITACRSMWVWYHLITENEWMTIARNIELSSNNWTSWMVWSWYIHNWHVNNNPAVALTGSSDDSNWFYWITWWTWTTSAFNNKRTLTLSNWNVIWDFAWNVWEHVNKANTLDATNIDSNNFSLESACNNWTWAQWSWYWNDWVAECQFQNWYLRTSYWPGWAYNSNQWVWRIYANNTEDRNNVFIRWDNWMHMGNAWIYTLNLQQRAVDSDYSVGFRCTK</sequence>
<protein>
    <submittedName>
        <fullName evidence="1">Uncharacterized protein</fullName>
    </submittedName>
</protein>
<comment type="caution">
    <text evidence="1">The sequence shown here is derived from an EMBL/GenBank/DDBJ whole genome shotgun (WGS) entry which is preliminary data.</text>
</comment>
<dbReference type="Gene3D" id="3.30.700.10">
    <property type="entry name" value="Glycoprotein, Type 4 Pilin"/>
    <property type="match status" value="1"/>
</dbReference>
<gene>
    <name evidence="1" type="ORF">ACD_3C00111G0033</name>
</gene>
<dbReference type="EMBL" id="AMFJ01000385">
    <property type="protein sequence ID" value="EKE28016.1"/>
    <property type="molecule type" value="Genomic_DNA"/>
</dbReference>
<dbReference type="AlphaFoldDB" id="K2FA52"/>
<organism evidence="1">
    <name type="scientific">uncultured bacterium</name>
    <name type="common">gcode 4</name>
    <dbReference type="NCBI Taxonomy" id="1234023"/>
    <lineage>
        <taxon>Bacteria</taxon>
        <taxon>environmental samples</taxon>
    </lineage>
</organism>
<name>K2FA52_9BACT</name>
<dbReference type="InterPro" id="IPR012902">
    <property type="entry name" value="N_methyl_site"/>
</dbReference>
<proteinExistence type="predicted"/>
<dbReference type="Pfam" id="PF07963">
    <property type="entry name" value="N_methyl"/>
    <property type="match status" value="1"/>
</dbReference>
<accession>K2FA52</accession>